<protein>
    <submittedName>
        <fullName evidence="6">UDP-4-amino-4, 6-dideoxy-N-acetyl-beta-L-altrosamine transaminase</fullName>
    </submittedName>
</protein>
<keyword evidence="7" id="KW-1185">Reference proteome</keyword>
<dbReference type="PANTHER" id="PTHR30244">
    <property type="entry name" value="TRANSAMINASE"/>
    <property type="match status" value="1"/>
</dbReference>
<evidence type="ECO:0000256" key="4">
    <source>
        <dbReference type="PIRSR" id="PIRSR000390-2"/>
    </source>
</evidence>
<gene>
    <name evidence="6" type="ORF">BOW51_07125</name>
</gene>
<dbReference type="RefSeq" id="WP_078487144.1">
    <property type="nucleotide sequence ID" value="NZ_MPRJ01000039.1"/>
</dbReference>
<dbReference type="InterPro" id="IPR015424">
    <property type="entry name" value="PyrdxlP-dep_Trfase"/>
</dbReference>
<dbReference type="Pfam" id="PF01041">
    <property type="entry name" value="DegT_DnrJ_EryC1"/>
    <property type="match status" value="1"/>
</dbReference>
<accession>A0A1T2KUP1</accession>
<comment type="similarity">
    <text evidence="2 5">Belongs to the DegT/DnrJ/EryC1 family.</text>
</comment>
<evidence type="ECO:0000256" key="2">
    <source>
        <dbReference type="ARBA" id="ARBA00037999"/>
    </source>
</evidence>
<feature type="modified residue" description="N6-(pyridoxal phosphate)lysine" evidence="4">
    <location>
        <position position="188"/>
    </location>
</feature>
<feature type="active site" description="Proton acceptor" evidence="3">
    <location>
        <position position="188"/>
    </location>
</feature>
<dbReference type="NCBIfam" id="TIGR03588">
    <property type="entry name" value="PseC"/>
    <property type="match status" value="1"/>
</dbReference>
<dbReference type="Gene3D" id="3.90.1150.10">
    <property type="entry name" value="Aspartate Aminotransferase, domain 1"/>
    <property type="match status" value="1"/>
</dbReference>
<dbReference type="InterPro" id="IPR015421">
    <property type="entry name" value="PyrdxlP-dep_Trfase_major"/>
</dbReference>
<dbReference type="InterPro" id="IPR015422">
    <property type="entry name" value="PyrdxlP-dep_Trfase_small"/>
</dbReference>
<evidence type="ECO:0000256" key="1">
    <source>
        <dbReference type="ARBA" id="ARBA00022898"/>
    </source>
</evidence>
<dbReference type="SUPFAM" id="SSF53383">
    <property type="entry name" value="PLP-dependent transferases"/>
    <property type="match status" value="1"/>
</dbReference>
<evidence type="ECO:0000313" key="6">
    <source>
        <dbReference type="EMBL" id="OOZ36436.1"/>
    </source>
</evidence>
<organism evidence="6 7">
    <name type="scientific">Solemya velesiana gill symbiont</name>
    <dbReference type="NCBI Taxonomy" id="1918948"/>
    <lineage>
        <taxon>Bacteria</taxon>
        <taxon>Pseudomonadati</taxon>
        <taxon>Pseudomonadota</taxon>
        <taxon>Gammaproteobacteria</taxon>
        <taxon>sulfur-oxidizing symbionts</taxon>
    </lineage>
</organism>
<name>A0A1T2KUP1_9GAMM</name>
<dbReference type="GO" id="GO:0030170">
    <property type="term" value="F:pyridoxal phosphate binding"/>
    <property type="evidence" value="ECO:0007669"/>
    <property type="project" value="TreeGrafter"/>
</dbReference>
<dbReference type="GO" id="GO:0000271">
    <property type="term" value="P:polysaccharide biosynthetic process"/>
    <property type="evidence" value="ECO:0007669"/>
    <property type="project" value="TreeGrafter"/>
</dbReference>
<reference evidence="6 7" key="1">
    <citation type="submission" date="2016-11" db="EMBL/GenBank/DDBJ databases">
        <title>Mixed transmission modes and dynamic genome evolution in an obligate animal-bacterial symbiosis.</title>
        <authorList>
            <person name="Russell S.L."/>
            <person name="Corbett-Detig R.B."/>
            <person name="Cavanaugh C.M."/>
        </authorList>
    </citation>
    <scope>NUCLEOTIDE SEQUENCE [LARGE SCALE GENOMIC DNA]</scope>
    <source>
        <strain evidence="6">Se-Cadez</strain>
    </source>
</reference>
<dbReference type="OrthoDB" id="9804264at2"/>
<keyword evidence="1 4" id="KW-0663">Pyridoxal phosphate</keyword>
<proteinExistence type="inferred from homology"/>
<dbReference type="PANTHER" id="PTHR30244:SF34">
    <property type="entry name" value="DTDP-4-AMINO-4,6-DIDEOXYGALACTOSE TRANSAMINASE"/>
    <property type="match status" value="1"/>
</dbReference>
<comment type="caution">
    <text evidence="6">The sequence shown here is derived from an EMBL/GenBank/DDBJ whole genome shotgun (WGS) entry which is preliminary data.</text>
</comment>
<evidence type="ECO:0000256" key="3">
    <source>
        <dbReference type="PIRSR" id="PIRSR000390-1"/>
    </source>
</evidence>
<evidence type="ECO:0000313" key="7">
    <source>
        <dbReference type="Proteomes" id="UP000190896"/>
    </source>
</evidence>
<dbReference type="InterPro" id="IPR020026">
    <property type="entry name" value="PseC"/>
</dbReference>
<dbReference type="Gene3D" id="3.40.640.10">
    <property type="entry name" value="Type I PLP-dependent aspartate aminotransferase-like (Major domain)"/>
    <property type="match status" value="1"/>
</dbReference>
<dbReference type="AlphaFoldDB" id="A0A1T2KUP1"/>
<dbReference type="Proteomes" id="UP000190896">
    <property type="component" value="Unassembled WGS sequence"/>
</dbReference>
<evidence type="ECO:0000256" key="5">
    <source>
        <dbReference type="RuleBase" id="RU004508"/>
    </source>
</evidence>
<sequence>MIPYGRHSISEADIDAVVEVLRSGWITQGPATPRFESLVSSYCGADYGVAVSSGTAALHLACLALGLGPGDALWTSPNSFVASANCALYCGASVDFVDIDPHTYNMSVTALRTKLEQARSQGTLPKIVVPVHFAGQPCDMKEIAGLADEYGFHVIEDACHALGATYEDQQVGNCRYSDITVFSFHPVKMITTGEGGVLLTNNKDLHERAGRLHNHGIVREGLSEEGGWFYEQHELGFNYRITDIQGVLGISQLSRLNEYLSQRRELAARYNRLLEDLPLERPYQEAGRQSSWHLYVVQVPENSGWTRQSLYEELRNEGVGVNVHYIPVHTQPYYQRLGFQYGQFPLAEAYYGRALTLPLYPGLSEMQQDHVVASLEKFVGSDESTRGRRIE</sequence>
<dbReference type="EMBL" id="MPRJ01000039">
    <property type="protein sequence ID" value="OOZ36436.1"/>
    <property type="molecule type" value="Genomic_DNA"/>
</dbReference>
<dbReference type="CDD" id="cd00616">
    <property type="entry name" value="AHBA_syn"/>
    <property type="match status" value="1"/>
</dbReference>
<dbReference type="PIRSF" id="PIRSF000390">
    <property type="entry name" value="PLP_StrS"/>
    <property type="match status" value="1"/>
</dbReference>
<dbReference type="InterPro" id="IPR000653">
    <property type="entry name" value="DegT/StrS_aminotransferase"/>
</dbReference>
<dbReference type="GO" id="GO:0008483">
    <property type="term" value="F:transaminase activity"/>
    <property type="evidence" value="ECO:0007669"/>
    <property type="project" value="TreeGrafter"/>
</dbReference>